<evidence type="ECO:0008006" key="3">
    <source>
        <dbReference type="Google" id="ProtNLM"/>
    </source>
</evidence>
<dbReference type="AlphaFoldDB" id="A0A0R1Q538"/>
<dbReference type="PATRIC" id="fig|1423769.4.peg.2702"/>
<gene>
    <name evidence="1" type="ORF">FD01_GL002503</name>
</gene>
<dbReference type="Proteomes" id="UP000051790">
    <property type="component" value="Unassembled WGS sequence"/>
</dbReference>
<sequence>MKLIENPIRLNASLHKMLPYTMRYLFGQHNGTVKTFRLYTLGSVHVHYVEGFNKTDVILTQETRQIKQAEIDFIVDKLFTPEQKAQLKIDDEAKATVEASAKRKLPFKDIVIIELANA</sequence>
<protein>
    <recommendedName>
        <fullName evidence="3">DUF1827 domain-containing protein</fullName>
    </recommendedName>
</protein>
<proteinExistence type="predicted"/>
<evidence type="ECO:0000313" key="1">
    <source>
        <dbReference type="EMBL" id="KRL39601.1"/>
    </source>
</evidence>
<keyword evidence="2" id="KW-1185">Reference proteome</keyword>
<dbReference type="RefSeq" id="WP_054714628.1">
    <property type="nucleotide sequence ID" value="NZ_AZEU01000292.1"/>
</dbReference>
<reference evidence="1 2" key="1">
    <citation type="journal article" date="2015" name="Genome Announc.">
        <title>Expanding the biotechnology potential of lactobacilli through comparative genomics of 213 strains and associated genera.</title>
        <authorList>
            <person name="Sun Z."/>
            <person name="Harris H.M."/>
            <person name="McCann A."/>
            <person name="Guo C."/>
            <person name="Argimon S."/>
            <person name="Zhang W."/>
            <person name="Yang X."/>
            <person name="Jeffery I.B."/>
            <person name="Cooney J.C."/>
            <person name="Kagawa T.F."/>
            <person name="Liu W."/>
            <person name="Song Y."/>
            <person name="Salvetti E."/>
            <person name="Wrobel A."/>
            <person name="Rasinkangas P."/>
            <person name="Parkhill J."/>
            <person name="Rea M.C."/>
            <person name="O'Sullivan O."/>
            <person name="Ritari J."/>
            <person name="Douillard F.P."/>
            <person name="Paul Ross R."/>
            <person name="Yang R."/>
            <person name="Briner A.E."/>
            <person name="Felis G.E."/>
            <person name="de Vos W.M."/>
            <person name="Barrangou R."/>
            <person name="Klaenhammer T.R."/>
            <person name="Caufield P.W."/>
            <person name="Cui Y."/>
            <person name="Zhang H."/>
            <person name="O'Toole P.W."/>
        </authorList>
    </citation>
    <scope>NUCLEOTIDE SEQUENCE [LARGE SCALE GENOMIC DNA]</scope>
    <source>
        <strain evidence="1 2">DSM 13343</strain>
    </source>
</reference>
<dbReference type="Pfam" id="PF08860">
    <property type="entry name" value="DUF1827"/>
    <property type="match status" value="1"/>
</dbReference>
<comment type="caution">
    <text evidence="1">The sequence shown here is derived from an EMBL/GenBank/DDBJ whole genome shotgun (WGS) entry which is preliminary data.</text>
</comment>
<dbReference type="EMBL" id="AZEU01000292">
    <property type="protein sequence ID" value="KRL39601.1"/>
    <property type="molecule type" value="Genomic_DNA"/>
</dbReference>
<evidence type="ECO:0000313" key="2">
    <source>
        <dbReference type="Proteomes" id="UP000051790"/>
    </source>
</evidence>
<accession>A0A0R1Q538</accession>
<dbReference type="OrthoDB" id="2192796at2"/>
<dbReference type="Gene3D" id="3.40.1720.10">
    <property type="entry name" value="Streptococcus thermophilus LMG 18311 protein like"/>
    <property type="match status" value="1"/>
</dbReference>
<dbReference type="InterPro" id="IPR038226">
    <property type="entry name" value="LMG18311-like_sf"/>
</dbReference>
<organism evidence="1 2">
    <name type="scientific">Lacticaseibacillus manihotivorans DSM 13343 = JCM 12514</name>
    <dbReference type="NCBI Taxonomy" id="1423769"/>
    <lineage>
        <taxon>Bacteria</taxon>
        <taxon>Bacillati</taxon>
        <taxon>Bacillota</taxon>
        <taxon>Bacilli</taxon>
        <taxon>Lactobacillales</taxon>
        <taxon>Lactobacillaceae</taxon>
        <taxon>Lacticaseibacillus</taxon>
    </lineage>
</organism>
<dbReference type="InterPro" id="IPR014959">
    <property type="entry name" value="DUF1827"/>
</dbReference>
<name>A0A0R1Q538_9LACO</name>